<proteinExistence type="predicted"/>
<accession>A0A0B7G038</accession>
<dbReference type="EMBL" id="LN679106">
    <property type="protein sequence ID" value="CEL62464.1"/>
    <property type="molecule type" value="Genomic_DNA"/>
</dbReference>
<protein>
    <recommendedName>
        <fullName evidence="3">F-box domain-containing protein</fullName>
    </recommendedName>
</protein>
<name>A0A0B7G038_THACB</name>
<reference evidence="1 2" key="1">
    <citation type="submission" date="2014-11" db="EMBL/GenBank/DDBJ databases">
        <authorList>
            <person name="Wibberg Daniel"/>
        </authorList>
    </citation>
    <scope>NUCLEOTIDE SEQUENCE [LARGE SCALE GENOMIC DNA]</scope>
    <source>
        <strain evidence="1">Rhizoctonia solani AG1-IB 7/3/14</strain>
    </source>
</reference>
<organism evidence="1 2">
    <name type="scientific">Thanatephorus cucumeris (strain AG1-IB / isolate 7/3/14)</name>
    <name type="common">Lettuce bottom rot fungus</name>
    <name type="synonym">Rhizoctonia solani</name>
    <dbReference type="NCBI Taxonomy" id="1108050"/>
    <lineage>
        <taxon>Eukaryota</taxon>
        <taxon>Fungi</taxon>
        <taxon>Dikarya</taxon>
        <taxon>Basidiomycota</taxon>
        <taxon>Agaricomycotina</taxon>
        <taxon>Agaricomycetes</taxon>
        <taxon>Cantharellales</taxon>
        <taxon>Ceratobasidiaceae</taxon>
        <taxon>Rhizoctonia</taxon>
        <taxon>Rhizoctonia solani AG-1</taxon>
    </lineage>
</organism>
<keyword evidence="2" id="KW-1185">Reference proteome</keyword>
<dbReference type="AlphaFoldDB" id="A0A0B7G038"/>
<evidence type="ECO:0008006" key="3">
    <source>
        <dbReference type="Google" id="ProtNLM"/>
    </source>
</evidence>
<evidence type="ECO:0000313" key="2">
    <source>
        <dbReference type="Proteomes" id="UP000059188"/>
    </source>
</evidence>
<dbReference type="Proteomes" id="UP000059188">
    <property type="component" value="Unassembled WGS sequence"/>
</dbReference>
<dbReference type="OrthoDB" id="3217288at2759"/>
<evidence type="ECO:0000313" key="1">
    <source>
        <dbReference type="EMBL" id="CEL62464.1"/>
    </source>
</evidence>
<sequence>MKPSTEFRLPIELLSSIFELVPPEVLAVLTRCHTCFYELCNPLLYREVHLHTPPQLVLLLESQKAIRMLGSTESLTVDEFTLYLEAWDGIDIVDSNPLRHLIRVLYATTSLRSLKVTKSGTSNSFSKRSNLDDSNELLRIAGDPKFLPKLTLISVFNSSDPYQSWLEKLCYGRVVKSYSIWTDTNIHMKIFPELERSEVTTPDPHPSSFTTSPPSCYPKQFLSGGEVGRLIQQSVDAQHRLNITSCGLLLEFPKIVLHEEPPHIHGTYSWLKDVLVAAEFPQLQSLYARFQFLPSDWAISLHAQRSGLEELQTVAPKLVAVGLSSTKIFWKKWVPSPGEIVSYPAVPHWTPCPAVDMSAQAQDTVRDMLLWWLDALGLDILGIQDRRVMKDFANALWVAMHERWEVVAPSETTLYNRLLSLF</sequence>
<gene>
    <name evidence="1" type="ORF">RSOLAG1IB_04820</name>
</gene>